<comment type="caution">
    <text evidence="1">The sequence shown here is derived from an EMBL/GenBank/DDBJ whole genome shotgun (WGS) entry which is preliminary data.</text>
</comment>
<keyword evidence="2" id="KW-1185">Reference proteome</keyword>
<accession>A0ACB7RXF7</accession>
<reference evidence="1" key="1">
    <citation type="submission" date="2020-05" db="EMBL/GenBank/DDBJ databases">
        <title>Large-scale comparative analyses of tick genomes elucidate their genetic diversity and vector capacities.</title>
        <authorList>
            <person name="Jia N."/>
            <person name="Wang J."/>
            <person name="Shi W."/>
            <person name="Du L."/>
            <person name="Sun Y."/>
            <person name="Zhan W."/>
            <person name="Jiang J."/>
            <person name="Wang Q."/>
            <person name="Zhang B."/>
            <person name="Ji P."/>
            <person name="Sakyi L.B."/>
            <person name="Cui X."/>
            <person name="Yuan T."/>
            <person name="Jiang B."/>
            <person name="Yang W."/>
            <person name="Lam T.T.-Y."/>
            <person name="Chang Q."/>
            <person name="Ding S."/>
            <person name="Wang X."/>
            <person name="Zhu J."/>
            <person name="Ruan X."/>
            <person name="Zhao L."/>
            <person name="Wei J."/>
            <person name="Que T."/>
            <person name="Du C."/>
            <person name="Cheng J."/>
            <person name="Dai P."/>
            <person name="Han X."/>
            <person name="Huang E."/>
            <person name="Gao Y."/>
            <person name="Liu J."/>
            <person name="Shao H."/>
            <person name="Ye R."/>
            <person name="Li L."/>
            <person name="Wei W."/>
            <person name="Wang X."/>
            <person name="Wang C."/>
            <person name="Yang T."/>
            <person name="Huo Q."/>
            <person name="Li W."/>
            <person name="Guo W."/>
            <person name="Chen H."/>
            <person name="Zhou L."/>
            <person name="Ni X."/>
            <person name="Tian J."/>
            <person name="Zhou Y."/>
            <person name="Sheng Y."/>
            <person name="Liu T."/>
            <person name="Pan Y."/>
            <person name="Xia L."/>
            <person name="Li J."/>
            <person name="Zhao F."/>
            <person name="Cao W."/>
        </authorList>
    </citation>
    <scope>NUCLEOTIDE SEQUENCE</scope>
    <source>
        <strain evidence="1">Hyas-2018</strain>
    </source>
</reference>
<organism evidence="1 2">
    <name type="scientific">Hyalomma asiaticum</name>
    <name type="common">Tick</name>
    <dbReference type="NCBI Taxonomy" id="266040"/>
    <lineage>
        <taxon>Eukaryota</taxon>
        <taxon>Metazoa</taxon>
        <taxon>Ecdysozoa</taxon>
        <taxon>Arthropoda</taxon>
        <taxon>Chelicerata</taxon>
        <taxon>Arachnida</taxon>
        <taxon>Acari</taxon>
        <taxon>Parasitiformes</taxon>
        <taxon>Ixodida</taxon>
        <taxon>Ixodoidea</taxon>
        <taxon>Ixodidae</taxon>
        <taxon>Hyalomminae</taxon>
        <taxon>Hyalomma</taxon>
    </lineage>
</organism>
<evidence type="ECO:0000313" key="2">
    <source>
        <dbReference type="Proteomes" id="UP000821845"/>
    </source>
</evidence>
<gene>
    <name evidence="1" type="ORF">HPB50_002454</name>
</gene>
<evidence type="ECO:0000313" key="1">
    <source>
        <dbReference type="EMBL" id="KAH6927376.1"/>
    </source>
</evidence>
<name>A0ACB7RXF7_HYAAI</name>
<dbReference type="EMBL" id="CM023486">
    <property type="protein sequence ID" value="KAH6927376.1"/>
    <property type="molecule type" value="Genomic_DNA"/>
</dbReference>
<protein>
    <submittedName>
        <fullName evidence="1">Uncharacterized protein</fullName>
    </submittedName>
</protein>
<sequence>MCTREQESCLQEAVGVVENYLDRCGLHCAPEKCELLVLRARTRGRPPACEDPDPCVNLNGVQIPKVASLRVLGLHLSRDGSGGATLPRLQRTISQLTHLIRRVANRRSGLKEQDTLSNREAGDALPGGSEVDGGTKSPREHGIIS</sequence>
<proteinExistence type="predicted"/>
<dbReference type="Proteomes" id="UP000821845">
    <property type="component" value="Chromosome 6"/>
</dbReference>